<gene>
    <name evidence="1" type="ORF">ABHN08_06915</name>
</gene>
<reference evidence="1" key="1">
    <citation type="submission" date="2024-05" db="EMBL/GenBank/DDBJ databases">
        <title>Draft genome sequence of Pseudomonas iranensis M7D1.</title>
        <authorList>
            <person name="Miller S.L."/>
            <person name="Nsubuga A."/>
            <person name="Lu N."/>
            <person name="King J."/>
            <person name="Shears P."/>
            <person name="Lawson P.A."/>
        </authorList>
    </citation>
    <scope>NUCLEOTIDE SEQUENCE</scope>
    <source>
        <strain evidence="1">M7D1</strain>
    </source>
</reference>
<protein>
    <recommendedName>
        <fullName evidence="2">DUF3077 domain-containing protein</fullName>
    </recommendedName>
</protein>
<dbReference type="Pfam" id="PF19619">
    <property type="entry name" value="DUF6124"/>
    <property type="match status" value="1"/>
</dbReference>
<proteinExistence type="predicted"/>
<evidence type="ECO:0000313" key="1">
    <source>
        <dbReference type="EMBL" id="XBL97683.1"/>
    </source>
</evidence>
<name>A0AAU7F1A9_9PSED</name>
<dbReference type="AlphaFoldDB" id="A0AAU7F1A9"/>
<dbReference type="EMBL" id="CP157354">
    <property type="protein sequence ID" value="XBL97683.1"/>
    <property type="molecule type" value="Genomic_DNA"/>
</dbReference>
<organism evidence="1">
    <name type="scientific">Pseudomonas iranensis</name>
    <dbReference type="NCBI Taxonomy" id="2745503"/>
    <lineage>
        <taxon>Bacteria</taxon>
        <taxon>Pseudomonadati</taxon>
        <taxon>Pseudomonadota</taxon>
        <taxon>Gammaproteobacteria</taxon>
        <taxon>Pseudomonadales</taxon>
        <taxon>Pseudomonadaceae</taxon>
        <taxon>Pseudomonas</taxon>
    </lineage>
</organism>
<evidence type="ECO:0008006" key="2">
    <source>
        <dbReference type="Google" id="ProtNLM"/>
    </source>
</evidence>
<sequence length="121" mass="13518">MFKVTPNPPEADSIPYDPALEPQSIKDAAARAINFYLDPQTLKTTIPNRQPGRIFLVDPTVDEETLLLEACESLAAANDMAREISNVIEPAQRRSLLMLQQVIMLSELVVNRVLDSRRVSN</sequence>
<accession>A0AAU7F1A9</accession>